<protein>
    <submittedName>
        <fullName evidence="1">Uncharacterized protein</fullName>
    </submittedName>
</protein>
<proteinExistence type="predicted"/>
<reference evidence="1 2" key="1">
    <citation type="journal article" date="2011" name="Stand. Genomic Sci.">
        <title>Non-contiguous finished genome sequence and contextual data of the filamentous soil bacterium Ktedonobacter racemifer type strain (SOSP1-21).</title>
        <authorList>
            <person name="Chang Y.J."/>
            <person name="Land M."/>
            <person name="Hauser L."/>
            <person name="Chertkov O."/>
            <person name="Del Rio T.G."/>
            <person name="Nolan M."/>
            <person name="Copeland A."/>
            <person name="Tice H."/>
            <person name="Cheng J.F."/>
            <person name="Lucas S."/>
            <person name="Han C."/>
            <person name="Goodwin L."/>
            <person name="Pitluck S."/>
            <person name="Ivanova N."/>
            <person name="Ovchinikova G."/>
            <person name="Pati A."/>
            <person name="Chen A."/>
            <person name="Palaniappan K."/>
            <person name="Mavromatis K."/>
            <person name="Liolios K."/>
            <person name="Brettin T."/>
            <person name="Fiebig A."/>
            <person name="Rohde M."/>
            <person name="Abt B."/>
            <person name="Goker M."/>
            <person name="Detter J.C."/>
            <person name="Woyke T."/>
            <person name="Bristow J."/>
            <person name="Eisen J.A."/>
            <person name="Markowitz V."/>
            <person name="Hugenholtz P."/>
            <person name="Kyrpides N.C."/>
            <person name="Klenk H.P."/>
            <person name="Lapidus A."/>
        </authorList>
    </citation>
    <scope>NUCLEOTIDE SEQUENCE [LARGE SCALE GENOMIC DNA]</scope>
    <source>
        <strain evidence="2">DSM 44963</strain>
    </source>
</reference>
<organism evidence="1 2">
    <name type="scientific">Ktedonobacter racemifer DSM 44963</name>
    <dbReference type="NCBI Taxonomy" id="485913"/>
    <lineage>
        <taxon>Bacteria</taxon>
        <taxon>Bacillati</taxon>
        <taxon>Chloroflexota</taxon>
        <taxon>Ktedonobacteria</taxon>
        <taxon>Ktedonobacterales</taxon>
        <taxon>Ktedonobacteraceae</taxon>
        <taxon>Ktedonobacter</taxon>
    </lineage>
</organism>
<accession>D6TDB6</accession>
<sequence length="59" mass="6713">MINTEILYKFKHAGLASTQLGVRHLPRKGGQATGAKPTVILRALRELSFSAWKWYRCKL</sequence>
<keyword evidence="2" id="KW-1185">Reference proteome</keyword>
<dbReference type="InParanoid" id="D6TDB6"/>
<dbReference type="EMBL" id="ADVG01000001">
    <property type="protein sequence ID" value="EFH88261.1"/>
    <property type="molecule type" value="Genomic_DNA"/>
</dbReference>
<dbReference type="AlphaFoldDB" id="D6TDB6"/>
<gene>
    <name evidence="1" type="ORF">Krac_9683</name>
</gene>
<evidence type="ECO:0000313" key="2">
    <source>
        <dbReference type="Proteomes" id="UP000004508"/>
    </source>
</evidence>
<dbReference type="STRING" id="485913.Krac_9683"/>
<dbReference type="RefSeq" id="WP_007904115.1">
    <property type="nucleotide sequence ID" value="NZ_ADVG01000001.1"/>
</dbReference>
<dbReference type="Proteomes" id="UP000004508">
    <property type="component" value="Unassembled WGS sequence"/>
</dbReference>
<name>D6TDB6_KTERA</name>
<evidence type="ECO:0000313" key="1">
    <source>
        <dbReference type="EMBL" id="EFH88261.1"/>
    </source>
</evidence>
<comment type="caution">
    <text evidence="1">The sequence shown here is derived from an EMBL/GenBank/DDBJ whole genome shotgun (WGS) entry which is preliminary data.</text>
</comment>